<feature type="region of interest" description="Disordered" evidence="1">
    <location>
        <begin position="26"/>
        <end position="49"/>
    </location>
</feature>
<protein>
    <recommendedName>
        <fullName evidence="4">K Homology domain-containing protein</fullName>
    </recommendedName>
</protein>
<evidence type="ECO:0008006" key="4">
    <source>
        <dbReference type="Google" id="ProtNLM"/>
    </source>
</evidence>
<evidence type="ECO:0000313" key="2">
    <source>
        <dbReference type="EMBL" id="VEL28913.1"/>
    </source>
</evidence>
<dbReference type="EMBL" id="CAAALY010098683">
    <property type="protein sequence ID" value="VEL28913.1"/>
    <property type="molecule type" value="Genomic_DNA"/>
</dbReference>
<dbReference type="Proteomes" id="UP000784294">
    <property type="component" value="Unassembled WGS sequence"/>
</dbReference>
<gene>
    <name evidence="2" type="ORF">PXEA_LOCUS22353</name>
</gene>
<dbReference type="AlphaFoldDB" id="A0A3S5AUQ1"/>
<comment type="caution">
    <text evidence="2">The sequence shown here is derived from an EMBL/GenBank/DDBJ whole genome shotgun (WGS) entry which is preliminary data.</text>
</comment>
<name>A0A3S5AUQ1_9PLAT</name>
<organism evidence="2 3">
    <name type="scientific">Protopolystoma xenopodis</name>
    <dbReference type="NCBI Taxonomy" id="117903"/>
    <lineage>
        <taxon>Eukaryota</taxon>
        <taxon>Metazoa</taxon>
        <taxon>Spiralia</taxon>
        <taxon>Lophotrochozoa</taxon>
        <taxon>Platyhelminthes</taxon>
        <taxon>Monogenea</taxon>
        <taxon>Polyopisthocotylea</taxon>
        <taxon>Polystomatidea</taxon>
        <taxon>Polystomatidae</taxon>
        <taxon>Protopolystoma</taxon>
    </lineage>
</organism>
<evidence type="ECO:0000313" key="3">
    <source>
        <dbReference type="Proteomes" id="UP000784294"/>
    </source>
</evidence>
<accession>A0A3S5AUQ1</accession>
<feature type="compositionally biased region" description="Polar residues" evidence="1">
    <location>
        <begin position="26"/>
        <end position="39"/>
    </location>
</feature>
<dbReference type="OrthoDB" id="10027144at2759"/>
<keyword evidence="3" id="KW-1185">Reference proteome</keyword>
<evidence type="ECO:0000256" key="1">
    <source>
        <dbReference type="SAM" id="MobiDB-lite"/>
    </source>
</evidence>
<reference evidence="2" key="1">
    <citation type="submission" date="2018-11" db="EMBL/GenBank/DDBJ databases">
        <authorList>
            <consortium name="Pathogen Informatics"/>
        </authorList>
    </citation>
    <scope>NUCLEOTIDE SEQUENCE</scope>
</reference>
<sequence>MRQYIYEAFPKVSVIWPDGVREAMQSNRAAATGSYTSQGEDIRSATSSAAAPGTSIVQLRGPRNDVNAASEILTKLVKRLIEENHTEEVILSEYGSSWNE</sequence>
<proteinExistence type="predicted"/>